<dbReference type="Proteomes" id="UP000251375">
    <property type="component" value="Segment"/>
</dbReference>
<reference evidence="1 2" key="1">
    <citation type="submission" date="2018-04" db="EMBL/GenBank/DDBJ databases">
        <authorList>
            <person name="Harrington T."/>
            <person name="Washburn E."/>
            <person name="Bricker J."/>
            <person name="McKinney A."/>
            <person name="Betsko A.J."/>
            <person name="Garlena R.A."/>
            <person name="Russell D.A."/>
            <person name="Pope W.A."/>
            <person name="Jacobs-Sera D."/>
            <person name="Hatfull G.F."/>
        </authorList>
    </citation>
    <scope>NUCLEOTIDE SEQUENCE [LARGE SCALE GENOMIC DNA]</scope>
</reference>
<dbReference type="EMBL" id="MH271321">
    <property type="protein sequence ID" value="AWY06723.1"/>
    <property type="molecule type" value="Genomic_DNA"/>
</dbReference>
<dbReference type="GeneID" id="54993774"/>
<organism evidence="1 2">
    <name type="scientific">Microbacterium phage Quhwah</name>
    <dbReference type="NCBI Taxonomy" id="2992929"/>
    <lineage>
        <taxon>Viruses</taxon>
        <taxon>Duplodnaviria</taxon>
        <taxon>Heunggongvirae</taxon>
        <taxon>Uroviricota</taxon>
        <taxon>Caudoviricetes</taxon>
        <taxon>Hodgkinviridae</taxon>
        <taxon>Quhwahvirus</taxon>
        <taxon>Quhwahvirus quhwah</taxon>
        <taxon>Quhwahvirus ouhwah</taxon>
    </lineage>
</organism>
<dbReference type="RefSeq" id="YP_009803212.1">
    <property type="nucleotide sequence ID" value="NC_047993.1"/>
</dbReference>
<keyword evidence="2" id="KW-1185">Reference proteome</keyword>
<evidence type="ECO:0000313" key="2">
    <source>
        <dbReference type="Proteomes" id="UP000251375"/>
    </source>
</evidence>
<proteinExistence type="predicted"/>
<name>A0A2Z4QAT9_9CAUD</name>
<evidence type="ECO:0000313" key="1">
    <source>
        <dbReference type="EMBL" id="AWY06723.1"/>
    </source>
</evidence>
<sequence length="102" mass="11065">MTGAYGIEEVPAGTPGAITCGTCGRSWTEDITPAGRCPWEAEHDPERPPVNLDDYEAQVHGESDDPWLVHVICGERLCDIEHDDTLAVLVSVAHDHDRKCGA</sequence>
<protein>
    <submittedName>
        <fullName evidence="1">Uncharacterized protein</fullName>
    </submittedName>
</protein>
<accession>A0A2Z4QAT9</accession>
<gene>
    <name evidence="1" type="primary">14</name>
    <name evidence="1" type="ORF">SEA_QUHWAH_14</name>
</gene>